<reference evidence="2" key="1">
    <citation type="journal article" date="2023" name="Front. Plant Sci.">
        <title>Chromosomal-level genome assembly of Melastoma candidum provides insights into trichome evolution.</title>
        <authorList>
            <person name="Zhong Y."/>
            <person name="Wu W."/>
            <person name="Sun C."/>
            <person name="Zou P."/>
            <person name="Liu Y."/>
            <person name="Dai S."/>
            <person name="Zhou R."/>
        </authorList>
    </citation>
    <scope>NUCLEOTIDE SEQUENCE [LARGE SCALE GENOMIC DNA]</scope>
</reference>
<organism evidence="1 2">
    <name type="scientific">Melastoma candidum</name>
    <dbReference type="NCBI Taxonomy" id="119954"/>
    <lineage>
        <taxon>Eukaryota</taxon>
        <taxon>Viridiplantae</taxon>
        <taxon>Streptophyta</taxon>
        <taxon>Embryophyta</taxon>
        <taxon>Tracheophyta</taxon>
        <taxon>Spermatophyta</taxon>
        <taxon>Magnoliopsida</taxon>
        <taxon>eudicotyledons</taxon>
        <taxon>Gunneridae</taxon>
        <taxon>Pentapetalae</taxon>
        <taxon>rosids</taxon>
        <taxon>malvids</taxon>
        <taxon>Myrtales</taxon>
        <taxon>Melastomataceae</taxon>
        <taxon>Melastomatoideae</taxon>
        <taxon>Melastomateae</taxon>
        <taxon>Melastoma</taxon>
    </lineage>
</organism>
<evidence type="ECO:0000313" key="2">
    <source>
        <dbReference type="Proteomes" id="UP001057402"/>
    </source>
</evidence>
<accession>A0ACB9NQG5</accession>
<dbReference type="EMBL" id="CM042886">
    <property type="protein sequence ID" value="KAI4338789.1"/>
    <property type="molecule type" value="Genomic_DNA"/>
</dbReference>
<comment type="caution">
    <text evidence="1">The sequence shown here is derived from an EMBL/GenBank/DDBJ whole genome shotgun (WGS) entry which is preliminary data.</text>
</comment>
<gene>
    <name evidence="1" type="ORF">MLD38_023802</name>
</gene>
<dbReference type="Proteomes" id="UP001057402">
    <property type="component" value="Chromosome 7"/>
</dbReference>
<sequence length="539" mass="55223">MDRLTNQNVAFNCVEEVPAKDIFLEFHAEYATNVSKSVKPALDPISNKPVDKPADVEAVDKNEKLGAEPVLTAGAGAELTEKPVNAPLTAGLIVLAVAEAVVLVAVVAAAVAIVVVVVAVEAVGAQETVLGLKEGIPTEAELAADAADVPELNERNGAAPVPDGAKEKDVPGCLAAGKVREVVDAEEANGVGRVKGEVVDAEEANGVDKLKGDVVDAEEAIGVGKLKGGVVDAEAANGAEATAEPVPKLIEDWEATEEVPGVNEKVEAGVEAVVAAFKKEDNPEAAPNGDEAGEVVAALELEEVEERKLGNDGGEVALGAENELPLKSPPPVVEAVRLEVAALEDDPKREEPEADEEKLAPNGVVVEPVDCTPNSEEAVTGDAAAPKREVGDEVVPGAPKNGAGDAVVAGVTKSDEGDAVEVAAGVPKSEEEDAAADVAGTPKKVEEAGEAEEEGAKGENEVVEDEEAGKEKEKGEEEDEGAVDPNVEGVVPKEKGEEEEPAAAEEEPNEKPDMGTGGGGIRAFHNHRGKIAATPETDK</sequence>
<name>A0ACB9NQG5_9MYRT</name>
<keyword evidence="2" id="KW-1185">Reference proteome</keyword>
<proteinExistence type="predicted"/>
<evidence type="ECO:0000313" key="1">
    <source>
        <dbReference type="EMBL" id="KAI4338789.1"/>
    </source>
</evidence>
<protein>
    <submittedName>
        <fullName evidence="1">Uncharacterized protein</fullName>
    </submittedName>
</protein>